<sequence length="237" mass="25785" precursor="true">MRILLSALFAVLLVSSCSDEPPRQEEPADFSGPVIDIPQEPGTPGNPIIDSNMAAEAAILTNLPEGCPQEISSRLTVVTVSYYGFDDKAHQGQIVVDRDLAADVTQIFELILESGFPVHTVLPIAHAEIQAKAPYGLSPDTDNSSGFAFRPQAGSAKLSMHARGWAVDLNPRLNPYIKGETMLPPRSAYDPSMPGTLTADHPVVLKFKELGWEWGGDWTSLKDYMHFEKVPPGMSKD</sequence>
<dbReference type="HOGENOM" id="CLU_066235_3_1_7"/>
<dbReference type="InterPro" id="IPR009045">
    <property type="entry name" value="Zn_M74/Hedgehog-like"/>
</dbReference>
<accession>F3Z3F0</accession>
<dbReference type="AlphaFoldDB" id="F3Z3F0"/>
<evidence type="ECO:0000313" key="3">
    <source>
        <dbReference type="EMBL" id="EGJ51490.1"/>
    </source>
</evidence>
<dbReference type="SUPFAM" id="SSF55166">
    <property type="entry name" value="Hedgehog/DD-peptidase"/>
    <property type="match status" value="1"/>
</dbReference>
<name>F3Z3F0_DESAF</name>
<evidence type="ECO:0000313" key="4">
    <source>
        <dbReference type="Proteomes" id="UP000007844"/>
    </source>
</evidence>
<reference evidence="3 4" key="1">
    <citation type="journal article" date="2011" name="J. Bacteriol.">
        <title>Genome sequence of the mercury-methylating and pleomorphic Desulfovibrio africanus Strain Walvis Bay.</title>
        <authorList>
            <person name="Brown S.D."/>
            <person name="Wall J.D."/>
            <person name="Kucken A.M."/>
            <person name="Gilmour C.C."/>
            <person name="Podar M."/>
            <person name="Brandt C.C."/>
            <person name="Teshima H."/>
            <person name="Detter J.C."/>
            <person name="Han C.S."/>
            <person name="Land M.L."/>
            <person name="Lucas S."/>
            <person name="Han J."/>
            <person name="Pennacchio L."/>
            <person name="Nolan M."/>
            <person name="Pitluck S."/>
            <person name="Woyke T."/>
            <person name="Goodwin L."/>
            <person name="Palumbo A.V."/>
            <person name="Elias D.A."/>
        </authorList>
    </citation>
    <scope>NUCLEOTIDE SEQUENCE [LARGE SCALE GENOMIC DNA]</scope>
    <source>
        <strain evidence="3 4">Walvis Bay</strain>
    </source>
</reference>
<dbReference type="Gene3D" id="3.30.1380.10">
    <property type="match status" value="1"/>
</dbReference>
<dbReference type="KEGG" id="daf:Desaf_3197"/>
<feature type="region of interest" description="Disordered" evidence="1">
    <location>
        <begin position="19"/>
        <end position="41"/>
    </location>
</feature>
<evidence type="ECO:0000259" key="2">
    <source>
        <dbReference type="Pfam" id="PF13539"/>
    </source>
</evidence>
<keyword evidence="4" id="KW-1185">Reference proteome</keyword>
<dbReference type="CDD" id="cd14845">
    <property type="entry name" value="L-Ala-D-Glu_peptidase_like"/>
    <property type="match status" value="1"/>
</dbReference>
<proteinExistence type="predicted"/>
<feature type="domain" description="Peptidase M15C" evidence="2">
    <location>
        <begin position="154"/>
        <end position="229"/>
    </location>
</feature>
<protein>
    <recommendedName>
        <fullName evidence="2">Peptidase M15C domain-containing protein</fullName>
    </recommendedName>
</protein>
<evidence type="ECO:0000256" key="1">
    <source>
        <dbReference type="SAM" id="MobiDB-lite"/>
    </source>
</evidence>
<gene>
    <name evidence="3" type="ORF">Desaf_3197</name>
</gene>
<dbReference type="RefSeq" id="WP_014261124.1">
    <property type="nucleotide sequence ID" value="NC_016629.1"/>
</dbReference>
<organism evidence="3 4">
    <name type="scientific">Desulfocurvibacter africanus subsp. africanus str. Walvis Bay</name>
    <dbReference type="NCBI Taxonomy" id="690850"/>
    <lineage>
        <taxon>Bacteria</taxon>
        <taxon>Pseudomonadati</taxon>
        <taxon>Thermodesulfobacteriota</taxon>
        <taxon>Desulfovibrionia</taxon>
        <taxon>Desulfovibrionales</taxon>
        <taxon>Desulfovibrionaceae</taxon>
        <taxon>Desulfocurvibacter</taxon>
    </lineage>
</organism>
<dbReference type="InterPro" id="IPR039561">
    <property type="entry name" value="Peptidase_M15C"/>
</dbReference>
<dbReference type="eggNOG" id="COG3921">
    <property type="taxonomic scope" value="Bacteria"/>
</dbReference>
<dbReference type="STRING" id="690850.Desaf_3197"/>
<dbReference type="Pfam" id="PF13539">
    <property type="entry name" value="Peptidase_M15_4"/>
    <property type="match status" value="1"/>
</dbReference>
<dbReference type="GO" id="GO:0008233">
    <property type="term" value="F:peptidase activity"/>
    <property type="evidence" value="ECO:0007669"/>
    <property type="project" value="InterPro"/>
</dbReference>
<dbReference type="Proteomes" id="UP000007844">
    <property type="component" value="Chromosome"/>
</dbReference>
<dbReference type="EMBL" id="CP003221">
    <property type="protein sequence ID" value="EGJ51490.1"/>
    <property type="molecule type" value="Genomic_DNA"/>
</dbReference>
<dbReference type="PROSITE" id="PS51257">
    <property type="entry name" value="PROKAR_LIPOPROTEIN"/>
    <property type="match status" value="1"/>
</dbReference>